<sequence>MLNKLIDIARHIRRSERFKHSISTPGRITLHAQQRLNRGYFAIEIRAHSGFFSVMQMVLFILMYCEEKRLTPLISARGGIYGDAEGLVDWFSEYFDTIGAAPLPSSSVRLRTSVVRDLGGLGFRRRYEPRLDLRHASALFRSYYQPAAPIRDEVDAIRKRLGIGASTLGVHFRGTDKKAEAHTIAWEAFCRLVENTLAEEPQLTNIFVSSDEQAFLDYFVKWDFPVPVNVAPARLLATGSTPVHFSGHPGLAIGREALVASLLLASCGYLVKTPSYLSAWSKMFNLSLPVKLAVPPREGAFWFPDSQIWNEQQQRRETTAAADVRLQDQKTA</sequence>
<name>A0A0N7JUJ3_9BURK</name>
<accession>A0A0N7JUJ3</accession>
<evidence type="ECO:0000313" key="1">
    <source>
        <dbReference type="EMBL" id="ALL66573.1"/>
    </source>
</evidence>
<dbReference type="RefSeq" id="WP_035987918.1">
    <property type="nucleotide sequence ID" value="NZ_CP012747.1"/>
</dbReference>
<dbReference type="Proteomes" id="UP000019146">
    <property type="component" value="Chromosome 2"/>
</dbReference>
<dbReference type="AlphaFoldDB" id="A0A0N7JUJ3"/>
<dbReference type="GeneID" id="69970523"/>
<dbReference type="PANTHER" id="PTHR13132">
    <property type="entry name" value="ALPHA- 1,6 -FUCOSYLTRANSFERASE"/>
    <property type="match status" value="1"/>
</dbReference>
<reference evidence="1 2" key="1">
    <citation type="journal article" date="2014" name="Genome Announc.">
        <title>Draft Genome Sequence of the Haloacid-Degrading Burkholderia caribensis Strain MBA4.</title>
        <authorList>
            <person name="Pan Y."/>
            <person name="Kong K.F."/>
            <person name="Tsang J.S."/>
        </authorList>
    </citation>
    <scope>NUCLEOTIDE SEQUENCE [LARGE SCALE GENOMIC DNA]</scope>
    <source>
        <strain evidence="1 2">MBA4</strain>
    </source>
</reference>
<evidence type="ECO:0000313" key="2">
    <source>
        <dbReference type="Proteomes" id="UP000019146"/>
    </source>
</evidence>
<dbReference type="PANTHER" id="PTHR13132:SF29">
    <property type="entry name" value="ALPHA-(1,6)-FUCOSYLTRANSFERASE"/>
    <property type="match status" value="1"/>
</dbReference>
<dbReference type="EMBL" id="CP012747">
    <property type="protein sequence ID" value="ALL66573.1"/>
    <property type="molecule type" value="Genomic_DNA"/>
</dbReference>
<dbReference type="KEGG" id="bcai:K788_0005725"/>
<proteinExistence type="predicted"/>
<gene>
    <name evidence="1" type="ORF">K788_0005725</name>
</gene>
<dbReference type="GO" id="GO:0006487">
    <property type="term" value="P:protein N-linked glycosylation"/>
    <property type="evidence" value="ECO:0007669"/>
    <property type="project" value="TreeGrafter"/>
</dbReference>
<protein>
    <submittedName>
        <fullName evidence="1">Uncharacterized protein</fullName>
    </submittedName>
</protein>
<dbReference type="Gene3D" id="3.40.50.11350">
    <property type="match status" value="1"/>
</dbReference>
<organism evidence="1 2">
    <name type="scientific">Paraburkholderia caribensis MBA4</name>
    <dbReference type="NCBI Taxonomy" id="1323664"/>
    <lineage>
        <taxon>Bacteria</taxon>
        <taxon>Pseudomonadati</taxon>
        <taxon>Pseudomonadota</taxon>
        <taxon>Betaproteobacteria</taxon>
        <taxon>Burkholderiales</taxon>
        <taxon>Burkholderiaceae</taxon>
        <taxon>Paraburkholderia</taxon>
    </lineage>
</organism>
<dbReference type="GO" id="GO:0046921">
    <property type="term" value="F:alpha-(1-&gt;6)-fucosyltransferase activity"/>
    <property type="evidence" value="ECO:0007669"/>
    <property type="project" value="TreeGrafter"/>
</dbReference>